<dbReference type="CDD" id="cd12922">
    <property type="entry name" value="VKOR_5"/>
    <property type="match status" value="1"/>
</dbReference>
<dbReference type="GO" id="GO:0048038">
    <property type="term" value="F:quinone binding"/>
    <property type="evidence" value="ECO:0007669"/>
    <property type="project" value="UniProtKB-KW"/>
</dbReference>
<proteinExistence type="inferred from homology"/>
<keyword evidence="11" id="KW-1185">Reference proteome</keyword>
<comment type="subcellular location">
    <subcellularLocation>
        <location evidence="1">Membrane</location>
        <topology evidence="1">Multi-pass membrane protein</topology>
    </subcellularLocation>
</comment>
<keyword evidence="6" id="KW-0560">Oxidoreductase</keyword>
<evidence type="ECO:0000313" key="10">
    <source>
        <dbReference type="EMBL" id="QIS44866.1"/>
    </source>
</evidence>
<name>A0A0M3RR51_9MICO</name>
<evidence type="ECO:0000256" key="4">
    <source>
        <dbReference type="ARBA" id="ARBA00022719"/>
    </source>
</evidence>
<dbReference type="InterPro" id="IPR038354">
    <property type="entry name" value="VKOR_sf"/>
</dbReference>
<evidence type="ECO:0000256" key="3">
    <source>
        <dbReference type="ARBA" id="ARBA00022692"/>
    </source>
</evidence>
<evidence type="ECO:0000256" key="5">
    <source>
        <dbReference type="ARBA" id="ARBA00022989"/>
    </source>
</evidence>
<comment type="similarity">
    <text evidence="2">Belongs to the VKOR family.</text>
</comment>
<dbReference type="Gene3D" id="1.20.1440.130">
    <property type="entry name" value="VKOR domain"/>
    <property type="match status" value="1"/>
</dbReference>
<keyword evidence="4" id="KW-0874">Quinone</keyword>
<evidence type="ECO:0000256" key="7">
    <source>
        <dbReference type="ARBA" id="ARBA00023136"/>
    </source>
</evidence>
<evidence type="ECO:0000256" key="8">
    <source>
        <dbReference type="ARBA" id="ARBA00023157"/>
    </source>
</evidence>
<gene>
    <name evidence="10" type="ORF">GW570_07090</name>
</gene>
<reference evidence="10 11" key="1">
    <citation type="journal article" date="2020" name="Mol. Plant Pathol.">
        <title>Plasmid composition and the chpG gene determine the virulence level of Clavibacter capsici natural isolates in pepper.</title>
        <authorList>
            <person name="Hwang I.S."/>
            <person name="Lee H.M."/>
            <person name="Oh E.J."/>
            <person name="Lee S."/>
            <person name="Heu S."/>
            <person name="Oh C.S."/>
        </authorList>
    </citation>
    <scope>NUCLEOTIDE SEQUENCE [LARGE SCALE GENOMIC DNA]</scope>
    <source>
        <strain evidence="10 11">1101</strain>
    </source>
</reference>
<evidence type="ECO:0000256" key="2">
    <source>
        <dbReference type="ARBA" id="ARBA00006214"/>
    </source>
</evidence>
<evidence type="ECO:0000256" key="1">
    <source>
        <dbReference type="ARBA" id="ARBA00004141"/>
    </source>
</evidence>
<keyword evidence="7" id="KW-0472">Membrane</keyword>
<dbReference type="GO" id="GO:0016491">
    <property type="term" value="F:oxidoreductase activity"/>
    <property type="evidence" value="ECO:0007669"/>
    <property type="project" value="UniProtKB-KW"/>
</dbReference>
<organism evidence="10 11">
    <name type="scientific">Clavibacter capsici</name>
    <dbReference type="NCBI Taxonomy" id="1874630"/>
    <lineage>
        <taxon>Bacteria</taxon>
        <taxon>Bacillati</taxon>
        <taxon>Actinomycetota</taxon>
        <taxon>Actinomycetes</taxon>
        <taxon>Micrococcales</taxon>
        <taxon>Microbacteriaceae</taxon>
        <taxon>Clavibacter</taxon>
    </lineage>
</organism>
<evidence type="ECO:0000256" key="6">
    <source>
        <dbReference type="ARBA" id="ARBA00023002"/>
    </source>
</evidence>
<evidence type="ECO:0000256" key="9">
    <source>
        <dbReference type="ARBA" id="ARBA00023284"/>
    </source>
</evidence>
<accession>A0A0M3RR51</accession>
<dbReference type="RefSeq" id="WP_053774372.1">
    <property type="nucleotide sequence ID" value="NZ_CP012573.1"/>
</dbReference>
<protein>
    <submittedName>
        <fullName evidence="10">Vitamin K epoxide reductase family protein</fullName>
    </submittedName>
</protein>
<dbReference type="AlphaFoldDB" id="A0A0M3RR51"/>
<dbReference type="GO" id="GO:0016020">
    <property type="term" value="C:membrane"/>
    <property type="evidence" value="ECO:0007669"/>
    <property type="project" value="UniProtKB-SubCell"/>
</dbReference>
<keyword evidence="8" id="KW-1015">Disulfide bond</keyword>
<keyword evidence="5" id="KW-1133">Transmembrane helix</keyword>
<dbReference type="Proteomes" id="UP000503164">
    <property type="component" value="Chromosome"/>
</dbReference>
<sequence length="202" mass="21367">MTATPAPTHPRSLAVLLVVTGAVGWSGAFVLVLDRLHLLENPGASLSCDVNPFISCATVIESPQGSLFGFPNPLIGVAAFVVPIVIGMALFAGARFARWFWTLFALGTLGGWVFVTWLFTQSVFVIGALCPYCLLVWSAMIPLWWGTLSATARSGLLPLPSGVRRAADAVAPYTWAVVVLNYAVIVVAIIATFPALVPTLLG</sequence>
<evidence type="ECO:0000313" key="11">
    <source>
        <dbReference type="Proteomes" id="UP000503164"/>
    </source>
</evidence>
<dbReference type="KEGG" id="ccap:AES38_07070"/>
<dbReference type="EMBL" id="CP048049">
    <property type="protein sequence ID" value="QIS44866.1"/>
    <property type="molecule type" value="Genomic_DNA"/>
</dbReference>
<dbReference type="Pfam" id="PF07884">
    <property type="entry name" value="VKOR"/>
    <property type="match status" value="1"/>
</dbReference>
<dbReference type="SMART" id="SM00756">
    <property type="entry name" value="VKc"/>
    <property type="match status" value="1"/>
</dbReference>
<keyword evidence="9" id="KW-0676">Redox-active center</keyword>
<dbReference type="InterPro" id="IPR041714">
    <property type="entry name" value="VKOR_Actinobacteria"/>
</dbReference>
<dbReference type="InterPro" id="IPR012932">
    <property type="entry name" value="VKOR"/>
</dbReference>
<keyword evidence="3" id="KW-0812">Transmembrane</keyword>